<dbReference type="Gene3D" id="1.20.144.10">
    <property type="entry name" value="Phosphatidic acid phosphatase type 2/haloperoxidase"/>
    <property type="match status" value="1"/>
</dbReference>
<dbReference type="SUPFAM" id="SSF51126">
    <property type="entry name" value="Pectin lyase-like"/>
    <property type="match status" value="1"/>
</dbReference>
<feature type="signal peptide" evidence="2">
    <location>
        <begin position="1"/>
        <end position="22"/>
    </location>
</feature>
<reference evidence="4 5" key="1">
    <citation type="submission" date="2023-07" db="EMBL/GenBank/DDBJ databases">
        <title>Sorghum-associated microbial communities from plants grown in Nebraska, USA.</title>
        <authorList>
            <person name="Schachtman D."/>
        </authorList>
    </citation>
    <scope>NUCLEOTIDE SEQUENCE [LARGE SCALE GENOMIC DNA]</scope>
    <source>
        <strain evidence="4 5">BE313</strain>
    </source>
</reference>
<dbReference type="SMART" id="SM00014">
    <property type="entry name" value="acidPPc"/>
    <property type="match status" value="1"/>
</dbReference>
<evidence type="ECO:0000256" key="1">
    <source>
        <dbReference type="ARBA" id="ARBA00022729"/>
    </source>
</evidence>
<organism evidence="4 5">
    <name type="scientific">Rhodoferax ferrireducens</name>
    <dbReference type="NCBI Taxonomy" id="192843"/>
    <lineage>
        <taxon>Bacteria</taxon>
        <taxon>Pseudomonadati</taxon>
        <taxon>Pseudomonadota</taxon>
        <taxon>Betaproteobacteria</taxon>
        <taxon>Burkholderiales</taxon>
        <taxon>Comamonadaceae</taxon>
        <taxon>Rhodoferax</taxon>
    </lineage>
</organism>
<accession>A0ABU2C649</accession>
<evidence type="ECO:0000259" key="3">
    <source>
        <dbReference type="SMART" id="SM00014"/>
    </source>
</evidence>
<sequence>MSSAIRFPVLPLVLAVCSALSACGGGDSDLAVPSAPADPGFVDAAPAPTVAAFVDSYKTNLSANTTTASNAGLALLAPFSELWTTGSAWNNGAPTAKGLPVLSRNIQYVANLSASRTSAQADTAYYIDRRNQNYSVIDGLGPLAAPYYTGAGATTSITSIPANATTVAYTEAGTGGGSTSSSLGSVVSLVNLLRGNFSSTTPSKNFFQYPRPWRMTNASVVQDTGAVDSLGFPVYSSSVALVPTLLPVRSTTPATDGGFTSGHTNAAYLAAWAMAYAVPERFQEILTRASDIGDYRIVAGMHSPMDVMGGRTLATALAAAILNDSANATAKAAAVAQAHSYLQAQTGSSDDTFYSAAHSATTATDAYADRAANQASYTQRLTYGFSPINATTTAPSVPKGAEVLLETRLPYLSAEQRRVVLKTTAIASGYPLLDDAEGWGRLNLFAASEGYGVFNGNVLVAMDASKKGYHALDTWRNDIGGAGKLTKQGSGSLRLAGRNSWTGGTQIDAGTLEAASATALGKGDVYNSAGTFVGWSGGKLALNGSYTQLAGGTLQLALGTGEQGRIAVAGVAALGGALKVQIQSGYTPAVGDMLTLISCAGRTGTFASVSVDGFKVTPIYGRTGVSIRLDAKS</sequence>
<dbReference type="NCBIfam" id="TIGR02601">
    <property type="entry name" value="autotrns_rpt"/>
    <property type="match status" value="1"/>
</dbReference>
<keyword evidence="5" id="KW-1185">Reference proteome</keyword>
<gene>
    <name evidence="4" type="ORF">J2X19_001467</name>
</gene>
<keyword evidence="1 2" id="KW-0732">Signal</keyword>
<dbReference type="Pfam" id="PF12951">
    <property type="entry name" value="PATR"/>
    <property type="match status" value="1"/>
</dbReference>
<feature type="chain" id="PRO_5046353451" evidence="2">
    <location>
        <begin position="23"/>
        <end position="633"/>
    </location>
</feature>
<proteinExistence type="predicted"/>
<feature type="domain" description="Phosphatidic acid phosphatase type 2/haloperoxidase" evidence="3">
    <location>
        <begin position="183"/>
        <end position="322"/>
    </location>
</feature>
<dbReference type="InterPro" id="IPR013425">
    <property type="entry name" value="Autotrns_rpt"/>
</dbReference>
<name>A0ABU2C649_9BURK</name>
<evidence type="ECO:0000313" key="4">
    <source>
        <dbReference type="EMBL" id="MDR7376809.1"/>
    </source>
</evidence>
<dbReference type="RefSeq" id="WP_310372019.1">
    <property type="nucleotide sequence ID" value="NZ_JAVDXT010000001.1"/>
</dbReference>
<evidence type="ECO:0000313" key="5">
    <source>
        <dbReference type="Proteomes" id="UP001180487"/>
    </source>
</evidence>
<evidence type="ECO:0000256" key="2">
    <source>
        <dbReference type="SAM" id="SignalP"/>
    </source>
</evidence>
<dbReference type="Proteomes" id="UP001180487">
    <property type="component" value="Unassembled WGS sequence"/>
</dbReference>
<dbReference type="InterPro" id="IPR011050">
    <property type="entry name" value="Pectin_lyase_fold/virulence"/>
</dbReference>
<dbReference type="Pfam" id="PF01569">
    <property type="entry name" value="PAP2"/>
    <property type="match status" value="1"/>
</dbReference>
<dbReference type="InterPro" id="IPR000326">
    <property type="entry name" value="PAP2/HPO"/>
</dbReference>
<dbReference type="SUPFAM" id="SSF48317">
    <property type="entry name" value="Acid phosphatase/Vanadium-dependent haloperoxidase"/>
    <property type="match status" value="1"/>
</dbReference>
<dbReference type="InterPro" id="IPR036938">
    <property type="entry name" value="PAP2/HPO_sf"/>
</dbReference>
<dbReference type="PROSITE" id="PS51257">
    <property type="entry name" value="PROKAR_LIPOPROTEIN"/>
    <property type="match status" value="1"/>
</dbReference>
<protein>
    <submittedName>
        <fullName evidence="4">Autotransporter-associated beta strand protein</fullName>
    </submittedName>
</protein>
<comment type="caution">
    <text evidence="4">The sequence shown here is derived from an EMBL/GenBank/DDBJ whole genome shotgun (WGS) entry which is preliminary data.</text>
</comment>
<dbReference type="EMBL" id="JAVDXT010000001">
    <property type="protein sequence ID" value="MDR7376809.1"/>
    <property type="molecule type" value="Genomic_DNA"/>
</dbReference>